<evidence type="ECO:0000313" key="2">
    <source>
        <dbReference type="EMBL" id="RDW93657.1"/>
    </source>
</evidence>
<dbReference type="STRING" id="1810919.A0A3D8T516"/>
<organism evidence="2 3">
    <name type="scientific">Aspergillus mulundensis</name>
    <dbReference type="NCBI Taxonomy" id="1810919"/>
    <lineage>
        <taxon>Eukaryota</taxon>
        <taxon>Fungi</taxon>
        <taxon>Dikarya</taxon>
        <taxon>Ascomycota</taxon>
        <taxon>Pezizomycotina</taxon>
        <taxon>Eurotiomycetes</taxon>
        <taxon>Eurotiomycetidae</taxon>
        <taxon>Eurotiales</taxon>
        <taxon>Aspergillaceae</taxon>
        <taxon>Aspergillus</taxon>
        <taxon>Aspergillus subgen. Nidulantes</taxon>
    </lineage>
</organism>
<dbReference type="InterPro" id="IPR052998">
    <property type="entry name" value="Hetero-Diels-Alderase-like"/>
</dbReference>
<feature type="signal peptide" evidence="1">
    <location>
        <begin position="1"/>
        <end position="19"/>
    </location>
</feature>
<comment type="caution">
    <text evidence="2">The sequence shown here is derived from an EMBL/GenBank/DDBJ whole genome shotgun (WGS) entry which is preliminary data.</text>
</comment>
<evidence type="ECO:0000256" key="1">
    <source>
        <dbReference type="SAM" id="SignalP"/>
    </source>
</evidence>
<dbReference type="Proteomes" id="UP000256690">
    <property type="component" value="Unassembled WGS sequence"/>
</dbReference>
<dbReference type="GeneID" id="38111349"/>
<feature type="chain" id="PRO_5017725524" description="SMP-30/Gluconolactonase/LRE-like region domain-containing protein" evidence="1">
    <location>
        <begin position="20"/>
        <end position="316"/>
    </location>
</feature>
<evidence type="ECO:0008006" key="4">
    <source>
        <dbReference type="Google" id="ProtNLM"/>
    </source>
</evidence>
<protein>
    <recommendedName>
        <fullName evidence="4">SMP-30/Gluconolactonase/LRE-like region domain-containing protein</fullName>
    </recommendedName>
</protein>
<dbReference type="PANTHER" id="PTHR42060:SF3">
    <property type="entry name" value="SMP-30_GLUCONOLACTONASE_LRE-LIKE REGION DOMAIN-CONTAINING PROTEIN"/>
    <property type="match status" value="1"/>
</dbReference>
<evidence type="ECO:0000313" key="3">
    <source>
        <dbReference type="Proteomes" id="UP000256690"/>
    </source>
</evidence>
<dbReference type="InterPro" id="IPR011042">
    <property type="entry name" value="6-blade_b-propeller_TolB-like"/>
</dbReference>
<proteinExistence type="predicted"/>
<keyword evidence="3" id="KW-1185">Reference proteome</keyword>
<dbReference type="SUPFAM" id="SSF63829">
    <property type="entry name" value="Calcium-dependent phosphotriesterase"/>
    <property type="match status" value="1"/>
</dbReference>
<dbReference type="Gene3D" id="2.120.10.30">
    <property type="entry name" value="TolB, C-terminal domain"/>
    <property type="match status" value="2"/>
</dbReference>
<keyword evidence="1" id="KW-0732">Signal</keyword>
<accession>A0A3D8T516</accession>
<sequence>MQFSVFTCTAGILLQTALALPSYPRGLQSKPASTVFQLESNGTWFENLAVRSDGTLLATRIDAPELWSIEPNTNTSRPGRGALLTTFPNAMSTLGITELARDVFAVVAGNLSLPSVTPTPGSFAVWTVNLTGTVPSTQVLAHMPAADFLDGMAKFGDDLLLLTDASQGAIWRLNMTSGESCVMLSHPSMVPAAGQPPRQEVYGRFPVDGNARPTGPVEMIASGLFFDGFALMPDGTAYLTTNPQTEVIEVSPEGRVRLLAGSQFMLAVGGSTAAAVDQERSVLYVATSGAQFAPVMGRMEPAKVVGHFVVVCLTAV</sequence>
<dbReference type="AlphaFoldDB" id="A0A3D8T516"/>
<gene>
    <name evidence="2" type="ORF">DSM5745_00979</name>
</gene>
<dbReference type="PANTHER" id="PTHR42060">
    <property type="entry name" value="NHL REPEAT-CONTAINING PROTEIN-RELATED"/>
    <property type="match status" value="1"/>
</dbReference>
<name>A0A3D8T516_9EURO</name>
<dbReference type="EMBL" id="PVWQ01000001">
    <property type="protein sequence ID" value="RDW93657.1"/>
    <property type="molecule type" value="Genomic_DNA"/>
</dbReference>
<dbReference type="OrthoDB" id="9977941at2759"/>
<dbReference type="RefSeq" id="XP_026608840.1">
    <property type="nucleotide sequence ID" value="XM_026742995.1"/>
</dbReference>
<reference evidence="2 3" key="1">
    <citation type="journal article" date="2018" name="IMA Fungus">
        <title>IMA Genome-F 9: Draft genome sequence of Annulohypoxylon stygium, Aspergillus mulundensis, Berkeleyomyces basicola (syn. Thielaviopsis basicola), Ceratocystis smalleyi, two Cercospora beticola strains, Coleophoma cylindrospora, Fusarium fracticaudum, Phialophora cf. hyalina, and Morchella septimelata.</title>
        <authorList>
            <person name="Wingfield B.D."/>
            <person name="Bills G.F."/>
            <person name="Dong Y."/>
            <person name="Huang W."/>
            <person name="Nel W.J."/>
            <person name="Swalarsk-Parry B.S."/>
            <person name="Vaghefi N."/>
            <person name="Wilken P.M."/>
            <person name="An Z."/>
            <person name="de Beer Z.W."/>
            <person name="De Vos L."/>
            <person name="Chen L."/>
            <person name="Duong T.A."/>
            <person name="Gao Y."/>
            <person name="Hammerbacher A."/>
            <person name="Kikkert J.R."/>
            <person name="Li Y."/>
            <person name="Li H."/>
            <person name="Li K."/>
            <person name="Li Q."/>
            <person name="Liu X."/>
            <person name="Ma X."/>
            <person name="Naidoo K."/>
            <person name="Pethybridge S.J."/>
            <person name="Sun J."/>
            <person name="Steenkamp E.T."/>
            <person name="van der Nest M.A."/>
            <person name="van Wyk S."/>
            <person name="Wingfield M.J."/>
            <person name="Xiong C."/>
            <person name="Yue Q."/>
            <person name="Zhang X."/>
        </authorList>
    </citation>
    <scope>NUCLEOTIDE SEQUENCE [LARGE SCALE GENOMIC DNA]</scope>
    <source>
        <strain evidence="2 3">DSM 5745</strain>
    </source>
</reference>